<keyword evidence="11" id="KW-0106">Calcium</keyword>
<accession>A0A9J2P812</accession>
<keyword evidence="14" id="KW-0539">Nucleus</keyword>
<feature type="domain" description="EF-hand" evidence="17">
    <location>
        <begin position="141"/>
        <end position="176"/>
    </location>
</feature>
<dbReference type="Gene3D" id="1.10.238.10">
    <property type="entry name" value="EF-hand"/>
    <property type="match status" value="1"/>
</dbReference>
<evidence type="ECO:0000256" key="13">
    <source>
        <dbReference type="ARBA" id="ARBA00023136"/>
    </source>
</evidence>
<dbReference type="PROSITE" id="PS50222">
    <property type="entry name" value="EF_HAND_2"/>
    <property type="match status" value="2"/>
</dbReference>
<protein>
    <submittedName>
        <fullName evidence="19">EF-hand domain-containing protein</fullName>
    </submittedName>
</protein>
<reference evidence="19" key="1">
    <citation type="submission" date="2023-03" db="UniProtKB">
        <authorList>
            <consortium name="WormBaseParasite"/>
        </authorList>
    </citation>
    <scope>IDENTIFICATION</scope>
</reference>
<dbReference type="Proteomes" id="UP000036681">
    <property type="component" value="Unplaced"/>
</dbReference>
<evidence type="ECO:0000256" key="16">
    <source>
        <dbReference type="ARBA" id="ARBA00038164"/>
    </source>
</evidence>
<dbReference type="SUPFAM" id="SSF47473">
    <property type="entry name" value="EF-hand"/>
    <property type="match status" value="1"/>
</dbReference>
<proteinExistence type="inferred from homology"/>
<evidence type="ECO:0000256" key="11">
    <source>
        <dbReference type="ARBA" id="ARBA00022837"/>
    </source>
</evidence>
<keyword evidence="9" id="KW-0479">Metal-binding</keyword>
<evidence type="ECO:0000259" key="17">
    <source>
        <dbReference type="PROSITE" id="PS50222"/>
    </source>
</evidence>
<comment type="similarity">
    <text evidence="16">Belongs to the calcineurin regulatory subunit family. CHP subfamily.</text>
</comment>
<dbReference type="Pfam" id="PF13499">
    <property type="entry name" value="EF-hand_7"/>
    <property type="match status" value="1"/>
</dbReference>
<keyword evidence="10" id="KW-0677">Repeat</keyword>
<evidence type="ECO:0000256" key="6">
    <source>
        <dbReference type="ARBA" id="ARBA00022490"/>
    </source>
</evidence>
<dbReference type="WBParaSite" id="ALUE_0000553301-mRNA-1">
    <property type="protein sequence ID" value="ALUE_0000553301-mRNA-1"/>
    <property type="gene ID" value="ALUE_0000553301"/>
</dbReference>
<evidence type="ECO:0000256" key="7">
    <source>
        <dbReference type="ARBA" id="ARBA00022553"/>
    </source>
</evidence>
<evidence type="ECO:0000256" key="15">
    <source>
        <dbReference type="ARBA" id="ARBA00023288"/>
    </source>
</evidence>
<dbReference type="PANTHER" id="PTHR46002">
    <property type="entry name" value="EG:114D9.1 PROTEIN-RELATED"/>
    <property type="match status" value="1"/>
</dbReference>
<keyword evidence="13" id="KW-0472">Membrane</keyword>
<evidence type="ECO:0000256" key="14">
    <source>
        <dbReference type="ARBA" id="ARBA00023242"/>
    </source>
</evidence>
<dbReference type="GO" id="GO:0005886">
    <property type="term" value="C:plasma membrane"/>
    <property type="evidence" value="ECO:0007669"/>
    <property type="project" value="UniProtKB-SubCell"/>
</dbReference>
<comment type="subcellular location">
    <subcellularLocation>
        <location evidence="2">Cell membrane</location>
    </subcellularLocation>
    <subcellularLocation>
        <location evidence="3">Cytoplasm</location>
    </subcellularLocation>
    <subcellularLocation>
        <location evidence="1">Nucleus</location>
    </subcellularLocation>
</comment>
<evidence type="ECO:0000256" key="2">
    <source>
        <dbReference type="ARBA" id="ARBA00004236"/>
    </source>
</evidence>
<dbReference type="GO" id="GO:0005634">
    <property type="term" value="C:nucleus"/>
    <property type="evidence" value="ECO:0007669"/>
    <property type="project" value="UniProtKB-SubCell"/>
</dbReference>
<dbReference type="SMART" id="SM00054">
    <property type="entry name" value="EFh"/>
    <property type="match status" value="2"/>
</dbReference>
<evidence type="ECO:0000313" key="18">
    <source>
        <dbReference type="Proteomes" id="UP000036681"/>
    </source>
</evidence>
<evidence type="ECO:0000256" key="1">
    <source>
        <dbReference type="ARBA" id="ARBA00004123"/>
    </source>
</evidence>
<dbReference type="InterPro" id="IPR002048">
    <property type="entry name" value="EF_hand_dom"/>
</dbReference>
<sequence length="231" mass="27070">MVDFIHGLFLVSRKGILTLYSRFTSLAKHKNRHTNEIFMSHQDFLDIQELQMNPLGARIIDAFFADAEVGDRKRVYFRDFVKVLSHFRPINKAKPHPWNSREAKLRFAFTMYDLNRSGTITQGEFREILQMMIGDNVPVEQVNGIADRTMREADRDGDGCITFHEFCKVIYFVFFLFFITYKPFKCSCKHPVSRSLHPRATTVTSQNWTQLHNVPPRVHMKVLFTRLPAHT</sequence>
<evidence type="ECO:0000313" key="19">
    <source>
        <dbReference type="WBParaSite" id="ALUE_0000553301-mRNA-1"/>
    </source>
</evidence>
<keyword evidence="6" id="KW-0963">Cytoplasm</keyword>
<keyword evidence="7" id="KW-0597">Phosphoprotein</keyword>
<dbReference type="InterPro" id="IPR011992">
    <property type="entry name" value="EF-hand-dom_pair"/>
</dbReference>
<dbReference type="AlphaFoldDB" id="A0A9J2P812"/>
<evidence type="ECO:0000256" key="8">
    <source>
        <dbReference type="ARBA" id="ARBA00022707"/>
    </source>
</evidence>
<keyword evidence="5" id="KW-1003">Cell membrane</keyword>
<keyword evidence="8" id="KW-0519">Myristate</keyword>
<keyword evidence="4" id="KW-0813">Transport</keyword>
<dbReference type="GO" id="GO:0005737">
    <property type="term" value="C:cytoplasm"/>
    <property type="evidence" value="ECO:0007669"/>
    <property type="project" value="UniProtKB-SubCell"/>
</dbReference>
<keyword evidence="15" id="KW-0449">Lipoprotein</keyword>
<keyword evidence="12" id="KW-0653">Protein transport</keyword>
<dbReference type="InterPro" id="IPR018247">
    <property type="entry name" value="EF_Hand_1_Ca_BS"/>
</dbReference>
<organism evidence="18 19">
    <name type="scientific">Ascaris lumbricoides</name>
    <name type="common">Giant roundworm</name>
    <dbReference type="NCBI Taxonomy" id="6252"/>
    <lineage>
        <taxon>Eukaryota</taxon>
        <taxon>Metazoa</taxon>
        <taxon>Ecdysozoa</taxon>
        <taxon>Nematoda</taxon>
        <taxon>Chromadorea</taxon>
        <taxon>Rhabditida</taxon>
        <taxon>Spirurina</taxon>
        <taxon>Ascaridomorpha</taxon>
        <taxon>Ascaridoidea</taxon>
        <taxon>Ascarididae</taxon>
        <taxon>Ascaris</taxon>
    </lineage>
</organism>
<evidence type="ECO:0000256" key="4">
    <source>
        <dbReference type="ARBA" id="ARBA00022448"/>
    </source>
</evidence>
<evidence type="ECO:0000256" key="12">
    <source>
        <dbReference type="ARBA" id="ARBA00022927"/>
    </source>
</evidence>
<dbReference type="PROSITE" id="PS00018">
    <property type="entry name" value="EF_HAND_1"/>
    <property type="match status" value="2"/>
</dbReference>
<keyword evidence="18" id="KW-1185">Reference proteome</keyword>
<dbReference type="CDD" id="cd00051">
    <property type="entry name" value="EFh"/>
    <property type="match status" value="1"/>
</dbReference>
<dbReference type="InterPro" id="IPR051875">
    <property type="entry name" value="Calcineurin_B_homologous"/>
</dbReference>
<dbReference type="GO" id="GO:0005509">
    <property type="term" value="F:calcium ion binding"/>
    <property type="evidence" value="ECO:0007669"/>
    <property type="project" value="InterPro"/>
</dbReference>
<evidence type="ECO:0000256" key="5">
    <source>
        <dbReference type="ARBA" id="ARBA00022475"/>
    </source>
</evidence>
<dbReference type="GO" id="GO:0015031">
    <property type="term" value="P:protein transport"/>
    <property type="evidence" value="ECO:0007669"/>
    <property type="project" value="UniProtKB-KW"/>
</dbReference>
<feature type="domain" description="EF-hand" evidence="17">
    <location>
        <begin position="100"/>
        <end position="135"/>
    </location>
</feature>
<evidence type="ECO:0000256" key="10">
    <source>
        <dbReference type="ARBA" id="ARBA00022737"/>
    </source>
</evidence>
<evidence type="ECO:0000256" key="3">
    <source>
        <dbReference type="ARBA" id="ARBA00004496"/>
    </source>
</evidence>
<name>A0A9J2P812_ASCLU</name>
<evidence type="ECO:0000256" key="9">
    <source>
        <dbReference type="ARBA" id="ARBA00022723"/>
    </source>
</evidence>